<protein>
    <recommendedName>
        <fullName evidence="3">F-box domain-containing protein</fullName>
    </recommendedName>
</protein>
<evidence type="ECO:0008006" key="3">
    <source>
        <dbReference type="Google" id="ProtNLM"/>
    </source>
</evidence>
<dbReference type="Proteomes" id="UP001465755">
    <property type="component" value="Unassembled WGS sequence"/>
</dbReference>
<gene>
    <name evidence="1" type="ORF">WJX73_002353</name>
</gene>
<organism evidence="1 2">
    <name type="scientific">Symbiochloris irregularis</name>
    <dbReference type="NCBI Taxonomy" id="706552"/>
    <lineage>
        <taxon>Eukaryota</taxon>
        <taxon>Viridiplantae</taxon>
        <taxon>Chlorophyta</taxon>
        <taxon>core chlorophytes</taxon>
        <taxon>Trebouxiophyceae</taxon>
        <taxon>Trebouxiales</taxon>
        <taxon>Trebouxiaceae</taxon>
        <taxon>Symbiochloris</taxon>
    </lineage>
</organism>
<accession>A0AAW1NYH6</accession>
<comment type="caution">
    <text evidence="1">The sequence shown here is derived from an EMBL/GenBank/DDBJ whole genome shotgun (WGS) entry which is preliminary data.</text>
</comment>
<evidence type="ECO:0000313" key="1">
    <source>
        <dbReference type="EMBL" id="KAK9799401.1"/>
    </source>
</evidence>
<reference evidence="1 2" key="1">
    <citation type="journal article" date="2024" name="Nat. Commun.">
        <title>Phylogenomics reveals the evolutionary origins of lichenization in chlorophyte algae.</title>
        <authorList>
            <person name="Puginier C."/>
            <person name="Libourel C."/>
            <person name="Otte J."/>
            <person name="Skaloud P."/>
            <person name="Haon M."/>
            <person name="Grisel S."/>
            <person name="Petersen M."/>
            <person name="Berrin J.G."/>
            <person name="Delaux P.M."/>
            <person name="Dal Grande F."/>
            <person name="Keller J."/>
        </authorList>
    </citation>
    <scope>NUCLEOTIDE SEQUENCE [LARGE SCALE GENOMIC DNA]</scope>
    <source>
        <strain evidence="1 2">SAG 2036</strain>
    </source>
</reference>
<dbReference type="CDD" id="cd09917">
    <property type="entry name" value="F-box_SF"/>
    <property type="match status" value="1"/>
</dbReference>
<keyword evidence="2" id="KW-1185">Reference proteome</keyword>
<name>A0AAW1NYH6_9CHLO</name>
<proteinExistence type="predicted"/>
<dbReference type="EMBL" id="JALJOQ010000089">
    <property type="protein sequence ID" value="KAK9799401.1"/>
    <property type="molecule type" value="Genomic_DNA"/>
</dbReference>
<dbReference type="AlphaFoldDB" id="A0AAW1NYH6"/>
<sequence length="187" mass="20262">MYPSGQWADVISLHVCSYLRVPDLQALGATCSFLHRIVHELPSATWEAIAINTLPAAHPLLSLTGHNFRDHIQRAARATRTLPSPKTISLGQGDPALFVALENHEGSQIIIHKGDRVAICQLNLGDGGPAPLHLIFIAAPHTITNKQHSRVSLAWSGDDCYAAVHYCLHDDSLGGCSFARGCFFAQL</sequence>
<evidence type="ECO:0000313" key="2">
    <source>
        <dbReference type="Proteomes" id="UP001465755"/>
    </source>
</evidence>